<evidence type="ECO:0000313" key="1">
    <source>
        <dbReference type="EMBL" id="KKM87724.1"/>
    </source>
</evidence>
<sequence length="46" mass="5075">MYAPELEAERLQYVVEALGIIHSIHLAAEAGELSDAANQANKPKRR</sequence>
<comment type="caution">
    <text evidence="1">The sequence shown here is derived from an EMBL/GenBank/DDBJ whole genome shotgun (WGS) entry which is preliminary data.</text>
</comment>
<protein>
    <submittedName>
        <fullName evidence="1">Uncharacterized protein</fullName>
    </submittedName>
</protein>
<reference evidence="1" key="1">
    <citation type="journal article" date="2015" name="Nature">
        <title>Complex archaea that bridge the gap between prokaryotes and eukaryotes.</title>
        <authorList>
            <person name="Spang A."/>
            <person name="Saw J.H."/>
            <person name="Jorgensen S.L."/>
            <person name="Zaremba-Niedzwiedzka K."/>
            <person name="Martijn J."/>
            <person name="Lind A.E."/>
            <person name="van Eijk R."/>
            <person name="Schleper C."/>
            <person name="Guy L."/>
            <person name="Ettema T.J."/>
        </authorList>
    </citation>
    <scope>NUCLEOTIDE SEQUENCE</scope>
</reference>
<dbReference type="AlphaFoldDB" id="A0A0F9KZF5"/>
<gene>
    <name evidence="1" type="ORF">LCGC14_1266000</name>
</gene>
<name>A0A0F9KZF5_9ZZZZ</name>
<accession>A0A0F9KZF5</accession>
<proteinExistence type="predicted"/>
<dbReference type="EMBL" id="LAZR01007062">
    <property type="protein sequence ID" value="KKM87724.1"/>
    <property type="molecule type" value="Genomic_DNA"/>
</dbReference>
<organism evidence="1">
    <name type="scientific">marine sediment metagenome</name>
    <dbReference type="NCBI Taxonomy" id="412755"/>
    <lineage>
        <taxon>unclassified sequences</taxon>
        <taxon>metagenomes</taxon>
        <taxon>ecological metagenomes</taxon>
    </lineage>
</organism>